<sequence>MIALVIVGSLLPALLLPDLPAGSDKVEHLLGYAILAAMAVQLFATKRALLSAAIGLVLLGVGIEVAQDALTTTREMDAWDALANTCGVVIGMATVLAPVRDALLRMDRRFAR</sequence>
<evidence type="ECO:0000313" key="2">
    <source>
        <dbReference type="EMBL" id="MCC8364216.1"/>
    </source>
</evidence>
<proteinExistence type="predicted"/>
<feature type="transmembrane region" description="Helical" evidence="1">
    <location>
        <begin position="78"/>
        <end position="99"/>
    </location>
</feature>
<evidence type="ECO:0000313" key="3">
    <source>
        <dbReference type="Proteomes" id="UP001165293"/>
    </source>
</evidence>
<organism evidence="2 3">
    <name type="scientific">Noviluteimonas lactosilytica</name>
    <dbReference type="NCBI Taxonomy" id="2888523"/>
    <lineage>
        <taxon>Bacteria</taxon>
        <taxon>Pseudomonadati</taxon>
        <taxon>Pseudomonadota</taxon>
        <taxon>Gammaproteobacteria</taxon>
        <taxon>Lysobacterales</taxon>
        <taxon>Lysobacteraceae</taxon>
        <taxon>Noviluteimonas</taxon>
    </lineage>
</organism>
<dbReference type="Proteomes" id="UP001165293">
    <property type="component" value="Unassembled WGS sequence"/>
</dbReference>
<accession>A0ABS8JKS4</accession>
<feature type="transmembrane region" description="Helical" evidence="1">
    <location>
        <begin position="48"/>
        <end position="66"/>
    </location>
</feature>
<dbReference type="PANTHER" id="PTHR28008:SF1">
    <property type="entry name" value="DOMAIN PROTEIN, PUTATIVE (AFU_ORTHOLOGUE AFUA_3G10980)-RELATED"/>
    <property type="match status" value="1"/>
</dbReference>
<dbReference type="RefSeq" id="WP_230528259.1">
    <property type="nucleotide sequence ID" value="NZ_JAJGAK010000004.1"/>
</dbReference>
<gene>
    <name evidence="2" type="ORF">LK996_14155</name>
</gene>
<evidence type="ECO:0000256" key="1">
    <source>
        <dbReference type="SAM" id="Phobius"/>
    </source>
</evidence>
<name>A0ABS8JKS4_9GAMM</name>
<reference evidence="2" key="1">
    <citation type="submission" date="2021-10" db="EMBL/GenBank/DDBJ databases">
        <authorList>
            <person name="Lyu M."/>
            <person name="Wang X."/>
            <person name="Meng X."/>
            <person name="Xu K."/>
        </authorList>
    </citation>
    <scope>NUCLEOTIDE SEQUENCE</scope>
    <source>
        <strain evidence="2">A6</strain>
    </source>
</reference>
<keyword evidence="1" id="KW-0812">Transmembrane</keyword>
<protein>
    <submittedName>
        <fullName evidence="2">VanZ family protein</fullName>
    </submittedName>
</protein>
<dbReference type="EMBL" id="JAJGAK010000004">
    <property type="protein sequence ID" value="MCC8364216.1"/>
    <property type="molecule type" value="Genomic_DNA"/>
</dbReference>
<keyword evidence="1" id="KW-1133">Transmembrane helix</keyword>
<comment type="caution">
    <text evidence="2">The sequence shown here is derived from an EMBL/GenBank/DDBJ whole genome shotgun (WGS) entry which is preliminary data.</text>
</comment>
<keyword evidence="1" id="KW-0472">Membrane</keyword>
<keyword evidence="3" id="KW-1185">Reference proteome</keyword>
<dbReference type="PANTHER" id="PTHR28008">
    <property type="entry name" value="DOMAIN PROTEIN, PUTATIVE (AFU_ORTHOLOGUE AFUA_3G10980)-RELATED"/>
    <property type="match status" value="1"/>
</dbReference>